<dbReference type="InterPro" id="IPR012348">
    <property type="entry name" value="RNR-like"/>
</dbReference>
<comment type="similarity">
    <text evidence="2">Belongs to the ribonucleoside diphosphate reductase small chain family.</text>
</comment>
<dbReference type="Proteomes" id="UP000831479">
    <property type="component" value="Segment"/>
</dbReference>
<accession>A0AAE6D0L3</accession>
<dbReference type="InterPro" id="IPR000358">
    <property type="entry name" value="RNR_small_fam"/>
</dbReference>
<reference evidence="6" key="1">
    <citation type="journal article" date="2019" name="Genomics">
        <title>Genome sequence analysis and organization of the Hyphantria cunea granulovirus (HycuGV-Hc1) from Turkey.</title>
        <authorList>
            <person name="Gencer D."/>
            <person name="Bayramoglu Z."/>
            <person name="Nalcacioglu R."/>
            <person name="Demirbag Z."/>
            <person name="Demir I."/>
        </authorList>
    </citation>
    <scope>NUCLEOTIDE SEQUENCE</scope>
    <source>
        <strain evidence="6">Hc1</strain>
    </source>
</reference>
<keyword evidence="4" id="KW-0560">Oxidoreductase</keyword>
<dbReference type="EC" id="1.17.4.1" evidence="3"/>
<protein>
    <recommendedName>
        <fullName evidence="3">ribonucleoside-diphosphate reductase</fullName>
        <ecNumber evidence="3">1.17.4.1</ecNumber>
    </recommendedName>
</protein>
<dbReference type="EMBL" id="MH923363">
    <property type="protein sequence ID" value="QBQ01669.1"/>
    <property type="molecule type" value="Genomic_DNA"/>
</dbReference>
<proteinExistence type="inferred from homology"/>
<evidence type="ECO:0000256" key="3">
    <source>
        <dbReference type="ARBA" id="ARBA00012274"/>
    </source>
</evidence>
<evidence type="ECO:0000256" key="4">
    <source>
        <dbReference type="ARBA" id="ARBA00023002"/>
    </source>
</evidence>
<sequence>MERVNKWFGGAFKSSNLPRVARYEPDNTLATGRQLKIWPPVYAPSWYYYQMHQANHWYTNEHNPLDDKEGFEKIDRCWQNALLQSFAALAIGDDHVMSMINKSALKWEESTEWLFTDQGARETTHKIVYNRMLELAHSSACFTVNTLTNDAFVNYLMDCKPINSFTVPDRNETMDKALFLATMILCERYLFAAPFLIINLMSESGLINTCVKINMQVMKDEHVHYLHAVQLWHDLQTPEHASAVDAMFVDLASLFKRLVEQMVLKICVDLPENQKLGVMDHTRFTLRTIFVDCGVSGIPEDVVDYTTTPFLVFDKNTGVDKFNLMESNSTVYKASKTIYIPDWSGLYASVQNEQEEERELKRKRVMLKQ</sequence>
<dbReference type="Gene3D" id="1.10.620.20">
    <property type="entry name" value="Ribonucleotide Reductase, subunit A"/>
    <property type="match status" value="1"/>
</dbReference>
<evidence type="ECO:0000256" key="1">
    <source>
        <dbReference type="ARBA" id="ARBA00001962"/>
    </source>
</evidence>
<dbReference type="GO" id="GO:0004748">
    <property type="term" value="F:ribonucleoside-diphosphate reductase activity, thioredoxin disulfide as acceptor"/>
    <property type="evidence" value="ECO:0007669"/>
    <property type="project" value="UniProtKB-EC"/>
</dbReference>
<gene>
    <name evidence="6" type="ORF">HycuGV_00116</name>
</gene>
<dbReference type="Pfam" id="PF00268">
    <property type="entry name" value="Ribonuc_red_sm"/>
    <property type="match status" value="1"/>
</dbReference>
<dbReference type="InterPro" id="IPR033909">
    <property type="entry name" value="RNR_small"/>
</dbReference>
<name>A0AAE6D0L3_9BBAC</name>
<dbReference type="CDD" id="cd01049">
    <property type="entry name" value="RNRR2"/>
    <property type="match status" value="1"/>
</dbReference>
<keyword evidence="5" id="KW-0408">Iron</keyword>
<dbReference type="InterPro" id="IPR009078">
    <property type="entry name" value="Ferritin-like_SF"/>
</dbReference>
<evidence type="ECO:0000256" key="5">
    <source>
        <dbReference type="ARBA" id="ARBA00023004"/>
    </source>
</evidence>
<evidence type="ECO:0000313" key="6">
    <source>
        <dbReference type="EMBL" id="QBQ01669.1"/>
    </source>
</evidence>
<evidence type="ECO:0000313" key="7">
    <source>
        <dbReference type="Proteomes" id="UP000831479"/>
    </source>
</evidence>
<dbReference type="GO" id="GO:0009263">
    <property type="term" value="P:deoxyribonucleotide biosynthetic process"/>
    <property type="evidence" value="ECO:0007669"/>
    <property type="project" value="InterPro"/>
</dbReference>
<keyword evidence="7" id="KW-1185">Reference proteome</keyword>
<comment type="cofactor">
    <cofactor evidence="1">
        <name>Fe cation</name>
        <dbReference type="ChEBI" id="CHEBI:24875"/>
    </cofactor>
</comment>
<dbReference type="SUPFAM" id="SSF47240">
    <property type="entry name" value="Ferritin-like"/>
    <property type="match status" value="1"/>
</dbReference>
<evidence type="ECO:0000256" key="2">
    <source>
        <dbReference type="ARBA" id="ARBA00009303"/>
    </source>
</evidence>
<organism evidence="6 7">
    <name type="scientific">Hyphantria cunea granulovirus</name>
    <dbReference type="NCBI Taxonomy" id="307448"/>
    <lineage>
        <taxon>Viruses</taxon>
        <taxon>Viruses incertae sedis</taxon>
        <taxon>Naldaviricetes</taxon>
        <taxon>Lefavirales</taxon>
        <taxon>Baculoviridae</taxon>
        <taxon>Betabaculovirus</taxon>
        <taxon>Betabaculovirus hycuneae</taxon>
    </lineage>
</organism>